<dbReference type="InterPro" id="IPR012373">
    <property type="entry name" value="Ferrdict_sens_TM"/>
</dbReference>
<dbReference type="RefSeq" id="WP_073003315.1">
    <property type="nucleotide sequence ID" value="NZ_FQUM01000012.1"/>
</dbReference>
<name>A0A1M5FHW5_9BACT</name>
<evidence type="ECO:0000259" key="3">
    <source>
        <dbReference type="Pfam" id="PF16344"/>
    </source>
</evidence>
<feature type="transmembrane region" description="Helical" evidence="1">
    <location>
        <begin position="90"/>
        <end position="110"/>
    </location>
</feature>
<organism evidence="4 5">
    <name type="scientific">Mariniphaga anaerophila</name>
    <dbReference type="NCBI Taxonomy" id="1484053"/>
    <lineage>
        <taxon>Bacteria</taxon>
        <taxon>Pseudomonadati</taxon>
        <taxon>Bacteroidota</taxon>
        <taxon>Bacteroidia</taxon>
        <taxon>Marinilabiliales</taxon>
        <taxon>Prolixibacteraceae</taxon>
        <taxon>Mariniphaga</taxon>
    </lineage>
</organism>
<feature type="domain" description="FecR protein" evidence="2">
    <location>
        <begin position="134"/>
        <end position="224"/>
    </location>
</feature>
<dbReference type="EMBL" id="FQUM01000012">
    <property type="protein sequence ID" value="SHF90721.1"/>
    <property type="molecule type" value="Genomic_DNA"/>
</dbReference>
<dbReference type="GO" id="GO:0016989">
    <property type="term" value="F:sigma factor antagonist activity"/>
    <property type="evidence" value="ECO:0007669"/>
    <property type="project" value="TreeGrafter"/>
</dbReference>
<dbReference type="InterPro" id="IPR032508">
    <property type="entry name" value="FecR_C"/>
</dbReference>
<dbReference type="PIRSF" id="PIRSF018266">
    <property type="entry name" value="FecR"/>
    <property type="match status" value="1"/>
</dbReference>
<proteinExistence type="predicted"/>
<keyword evidence="1" id="KW-0472">Membrane</keyword>
<keyword evidence="5" id="KW-1185">Reference proteome</keyword>
<dbReference type="FunFam" id="2.60.120.1440:FF:000001">
    <property type="entry name" value="Putative anti-sigma factor"/>
    <property type="match status" value="1"/>
</dbReference>
<dbReference type="OrthoDB" id="1452822at2"/>
<feature type="domain" description="Protein FecR C-terminal" evidence="3">
    <location>
        <begin position="272"/>
        <end position="331"/>
    </location>
</feature>
<dbReference type="Gene3D" id="2.60.120.1440">
    <property type="match status" value="1"/>
</dbReference>
<dbReference type="Pfam" id="PF04773">
    <property type="entry name" value="FecR"/>
    <property type="match status" value="1"/>
</dbReference>
<dbReference type="AlphaFoldDB" id="A0A1M5FHW5"/>
<evidence type="ECO:0000313" key="5">
    <source>
        <dbReference type="Proteomes" id="UP000184164"/>
    </source>
</evidence>
<sequence>MDKEILLKYLKNNCSDKEFEELVAWLEQGVLSGNIKDLSYNQWQLLEPELKNRDAKKYNALLNKIHHEINLRENEKKESKVVSLGKVTKWLTRAAAVFFIPLLGVVFYLLSERNIHLYQTAELAVDSIEIIAPIGSRTVVQLSDGTEVNLNYGSRIKYPRDFVGDIRGVTLTGEGYFDVARNPEKPFIVKAGRLNVKALGTEFNVNAYPDDNVIATTLVEGKVEIEKVLSGSGVERLGAMLPGQHVAYDTETDRVMSTTGNIDEYISWKEGKLVFDNTPIIDVTEKLGRMFNVDIQVAEEVRDLTYTVTFTDDPLFLILDLMTETTPITYTRLPRKKLPDGTFTKQKIWIDKRK</sequence>
<dbReference type="Proteomes" id="UP000184164">
    <property type="component" value="Unassembled WGS sequence"/>
</dbReference>
<keyword evidence="1" id="KW-1133">Transmembrane helix</keyword>
<dbReference type="PANTHER" id="PTHR30273:SF2">
    <property type="entry name" value="PROTEIN FECR"/>
    <property type="match status" value="1"/>
</dbReference>
<dbReference type="PANTHER" id="PTHR30273">
    <property type="entry name" value="PERIPLASMIC SIGNAL SENSOR AND SIGMA FACTOR ACTIVATOR FECR-RELATED"/>
    <property type="match status" value="1"/>
</dbReference>
<evidence type="ECO:0000259" key="2">
    <source>
        <dbReference type="Pfam" id="PF04773"/>
    </source>
</evidence>
<dbReference type="InterPro" id="IPR006860">
    <property type="entry name" value="FecR"/>
</dbReference>
<dbReference type="Pfam" id="PF16344">
    <property type="entry name" value="FecR_C"/>
    <property type="match status" value="1"/>
</dbReference>
<dbReference type="Gene3D" id="3.55.50.30">
    <property type="match status" value="1"/>
</dbReference>
<gene>
    <name evidence="4" type="ORF">SAMN05444274_11258</name>
</gene>
<protein>
    <submittedName>
        <fullName evidence="4">FecR family protein</fullName>
    </submittedName>
</protein>
<evidence type="ECO:0000256" key="1">
    <source>
        <dbReference type="SAM" id="Phobius"/>
    </source>
</evidence>
<evidence type="ECO:0000313" key="4">
    <source>
        <dbReference type="EMBL" id="SHF90721.1"/>
    </source>
</evidence>
<dbReference type="STRING" id="1484053.SAMN05444274_11258"/>
<keyword evidence="1" id="KW-0812">Transmembrane</keyword>
<accession>A0A1M5FHW5</accession>
<reference evidence="4 5" key="1">
    <citation type="submission" date="2016-11" db="EMBL/GenBank/DDBJ databases">
        <authorList>
            <person name="Jaros S."/>
            <person name="Januszkiewicz K."/>
            <person name="Wedrychowicz H."/>
        </authorList>
    </citation>
    <scope>NUCLEOTIDE SEQUENCE [LARGE SCALE GENOMIC DNA]</scope>
    <source>
        <strain evidence="4 5">DSM 26910</strain>
    </source>
</reference>